<dbReference type="Proteomes" id="UP000824073">
    <property type="component" value="Unassembled WGS sequence"/>
</dbReference>
<dbReference type="PROSITE" id="PS00108">
    <property type="entry name" value="PROTEIN_KINASE_ST"/>
    <property type="match status" value="1"/>
</dbReference>
<evidence type="ECO:0000313" key="4">
    <source>
        <dbReference type="EMBL" id="HIU43981.1"/>
    </source>
</evidence>
<dbReference type="InterPro" id="IPR032675">
    <property type="entry name" value="LRR_dom_sf"/>
</dbReference>
<dbReference type="InterPro" id="IPR001611">
    <property type="entry name" value="Leu-rich_rpt"/>
</dbReference>
<keyword evidence="4" id="KW-0808">Transferase</keyword>
<name>A0A9D1IWD9_9CLOT</name>
<dbReference type="InterPro" id="IPR008271">
    <property type="entry name" value="Ser/Thr_kinase_AS"/>
</dbReference>
<dbReference type="PROSITE" id="PS51450">
    <property type="entry name" value="LRR"/>
    <property type="match status" value="3"/>
</dbReference>
<evidence type="ECO:0000256" key="2">
    <source>
        <dbReference type="ARBA" id="ARBA00022737"/>
    </source>
</evidence>
<dbReference type="SUPFAM" id="SSF52058">
    <property type="entry name" value="L domain-like"/>
    <property type="match status" value="1"/>
</dbReference>
<proteinExistence type="predicted"/>
<evidence type="ECO:0000256" key="1">
    <source>
        <dbReference type="ARBA" id="ARBA00022614"/>
    </source>
</evidence>
<evidence type="ECO:0000313" key="5">
    <source>
        <dbReference type="Proteomes" id="UP000824073"/>
    </source>
</evidence>
<dbReference type="GO" id="GO:0005524">
    <property type="term" value="F:ATP binding"/>
    <property type="evidence" value="ECO:0007669"/>
    <property type="project" value="InterPro"/>
</dbReference>
<dbReference type="InterPro" id="IPR050836">
    <property type="entry name" value="SDS22/Internalin_LRR"/>
</dbReference>
<dbReference type="PANTHER" id="PTHR46652">
    <property type="entry name" value="LEUCINE-RICH REPEAT AND IQ DOMAIN-CONTAINING PROTEIN 1-RELATED"/>
    <property type="match status" value="1"/>
</dbReference>
<comment type="caution">
    <text evidence="4">The sequence shown here is derived from an EMBL/GenBank/DDBJ whole genome shotgun (WGS) entry which is preliminary data.</text>
</comment>
<reference evidence="4" key="2">
    <citation type="journal article" date="2021" name="PeerJ">
        <title>Extensive microbial diversity within the chicken gut microbiome revealed by metagenomics and culture.</title>
        <authorList>
            <person name="Gilroy R."/>
            <person name="Ravi A."/>
            <person name="Getino M."/>
            <person name="Pursley I."/>
            <person name="Horton D.L."/>
            <person name="Alikhan N.F."/>
            <person name="Baker D."/>
            <person name="Gharbi K."/>
            <person name="Hall N."/>
            <person name="Watson M."/>
            <person name="Adriaenssens E.M."/>
            <person name="Foster-Nyarko E."/>
            <person name="Jarju S."/>
            <person name="Secka A."/>
            <person name="Antonio M."/>
            <person name="Oren A."/>
            <person name="Chaudhuri R.R."/>
            <person name="La Ragione R."/>
            <person name="Hildebrand F."/>
            <person name="Pallen M.J."/>
        </authorList>
    </citation>
    <scope>NUCLEOTIDE SEQUENCE</scope>
    <source>
        <strain evidence="4">CHK191-8634</strain>
    </source>
</reference>
<dbReference type="SMART" id="SM00220">
    <property type="entry name" value="S_TKc"/>
    <property type="match status" value="1"/>
</dbReference>
<dbReference type="GO" id="GO:0004672">
    <property type="term" value="F:protein kinase activity"/>
    <property type="evidence" value="ECO:0007669"/>
    <property type="project" value="InterPro"/>
</dbReference>
<dbReference type="AlphaFoldDB" id="A0A9D1IWD9"/>
<keyword evidence="1" id="KW-0433">Leucine-rich repeat</keyword>
<dbReference type="Pfam" id="PF00069">
    <property type="entry name" value="Pkinase"/>
    <property type="match status" value="1"/>
</dbReference>
<dbReference type="InterPro" id="IPR011009">
    <property type="entry name" value="Kinase-like_dom_sf"/>
</dbReference>
<feature type="domain" description="Protein kinase" evidence="3">
    <location>
        <begin position="28"/>
        <end position="281"/>
    </location>
</feature>
<dbReference type="PANTHER" id="PTHR46652:SF3">
    <property type="entry name" value="LEUCINE-RICH REPEAT-CONTAINING PROTEIN 9"/>
    <property type="match status" value="1"/>
</dbReference>
<keyword evidence="2" id="KW-0677">Repeat</keyword>
<protein>
    <submittedName>
        <fullName evidence="4">Protein kinase</fullName>
    </submittedName>
</protein>
<dbReference type="EMBL" id="DVMR01000052">
    <property type="protein sequence ID" value="HIU43981.1"/>
    <property type="molecule type" value="Genomic_DNA"/>
</dbReference>
<reference evidence="4" key="1">
    <citation type="submission" date="2020-10" db="EMBL/GenBank/DDBJ databases">
        <authorList>
            <person name="Gilroy R."/>
        </authorList>
    </citation>
    <scope>NUCLEOTIDE SEQUENCE</scope>
    <source>
        <strain evidence="4">CHK191-8634</strain>
    </source>
</reference>
<organism evidence="4 5">
    <name type="scientific">Candidatus Ventrousia excrementavium</name>
    <dbReference type="NCBI Taxonomy" id="2840961"/>
    <lineage>
        <taxon>Bacteria</taxon>
        <taxon>Bacillati</taxon>
        <taxon>Bacillota</taxon>
        <taxon>Clostridia</taxon>
        <taxon>Eubacteriales</taxon>
        <taxon>Clostridiaceae</taxon>
        <taxon>Clostridiaceae incertae sedis</taxon>
        <taxon>Candidatus Ventrousia</taxon>
    </lineage>
</organism>
<dbReference type="SUPFAM" id="SSF56112">
    <property type="entry name" value="Protein kinase-like (PK-like)"/>
    <property type="match status" value="1"/>
</dbReference>
<dbReference type="PROSITE" id="PS50011">
    <property type="entry name" value="PROTEIN_KINASE_DOM"/>
    <property type="match status" value="1"/>
</dbReference>
<dbReference type="Gene3D" id="3.80.10.10">
    <property type="entry name" value="Ribonuclease Inhibitor"/>
    <property type="match status" value="1"/>
</dbReference>
<dbReference type="InterPro" id="IPR000719">
    <property type="entry name" value="Prot_kinase_dom"/>
</dbReference>
<dbReference type="Gene3D" id="1.10.510.10">
    <property type="entry name" value="Transferase(Phosphotransferase) domain 1"/>
    <property type="match status" value="1"/>
</dbReference>
<sequence>MNDKENFLSGFAPLPEEITLPPSFLETYEVESCLSRKERGGVWRLARRADGAAFVLKAVPAGTEDLAESFQILTRLWPLLPNSVPEPVSQFRAGEMDCLLRTYLPGETLAQRREREDGCSEALCVSLGLKLCALLEVIHSQNPPVIHRDIKPENIVILPDGEAGLIDFGIARQFKEGKDTDTRHMGTRSTAAPEQYGYAQTDRRTDLYALSMTLIWALTGRYDRDALQETEISSHLRKTLEKAAAFAPEARFQDAAAFAAALAGKPARRKRAVLALTAALLLLAAGAWFLHPADMPADESPGEAEEQISDIAVEFSSAVMEAAVRQALGKPNGTVTYDELSAITRLAAVGESTFGAEQDFDYRIGCYIGNQFQGDLPPGDVTDEALVLLAHMPNLKELYLCRQEIRDISVLEGLPLTTLALCENQIADFSPLAALTELETLYLGGNPGTDYSVLSRLDRLSVLTVEGSAGTGVGTVDSLDFLDALTLRKLGLGLIVPKDGSWEPLTRQIALEELLLWDPGDDAVAAASALSQLKTLTIGDYYASDLTALAGLTGLEVLNIHKGSMESLTGIQTLTRLITLSVGHNGITDLSPLSGLERLNYLQLDGLEVTDFSPLADLPALGYVVVPQKQTALVEAACPNHTFELRGF</sequence>
<gene>
    <name evidence="4" type="ORF">IAB67_06765</name>
</gene>
<keyword evidence="4" id="KW-0418">Kinase</keyword>
<evidence type="ECO:0000259" key="3">
    <source>
        <dbReference type="PROSITE" id="PS50011"/>
    </source>
</evidence>
<accession>A0A9D1IWD9</accession>